<evidence type="ECO:0000256" key="1">
    <source>
        <dbReference type="SAM" id="MobiDB-lite"/>
    </source>
</evidence>
<proteinExistence type="predicted"/>
<dbReference type="AlphaFoldDB" id="A0A6H9XDN9"/>
<reference evidence="2 3" key="1">
    <citation type="submission" date="2018-06" db="EMBL/GenBank/DDBJ databases">
        <authorList>
            <consortium name="Pathogen Informatics"/>
            <person name="Doyle S."/>
        </authorList>
    </citation>
    <scope>NUCLEOTIDE SEQUENCE [LARGE SCALE GENOMIC DNA]</scope>
    <source>
        <strain evidence="2 3">NCTC10254</strain>
    </source>
</reference>
<sequence length="69" mass="8068">MVMMDYQEFVDQFRQETARQMAEFERSLAMVTDEIQAQQRVSLPKPEVGTSKSGAVRRHRGRVKGILRR</sequence>
<protein>
    <submittedName>
        <fullName evidence="2">Uncharacterized protein</fullName>
    </submittedName>
</protein>
<accession>A0A6H9XDN9</accession>
<dbReference type="Proteomes" id="UP000249886">
    <property type="component" value="Unassembled WGS sequence"/>
</dbReference>
<comment type="caution">
    <text evidence="2">The sequence shown here is derived from an EMBL/GenBank/DDBJ whole genome shotgun (WGS) entry which is preliminary data.</text>
</comment>
<organism evidence="2 3">
    <name type="scientific">Corynebacterium matruchotii</name>
    <dbReference type="NCBI Taxonomy" id="43768"/>
    <lineage>
        <taxon>Bacteria</taxon>
        <taxon>Bacillati</taxon>
        <taxon>Actinomycetota</taxon>
        <taxon>Actinomycetes</taxon>
        <taxon>Mycobacteriales</taxon>
        <taxon>Corynebacteriaceae</taxon>
        <taxon>Corynebacterium</taxon>
    </lineage>
</organism>
<evidence type="ECO:0000313" key="3">
    <source>
        <dbReference type="Proteomes" id="UP000249886"/>
    </source>
</evidence>
<name>A0A6H9XDN9_9CORY</name>
<feature type="region of interest" description="Disordered" evidence="1">
    <location>
        <begin position="40"/>
        <end position="69"/>
    </location>
</feature>
<gene>
    <name evidence="2" type="ORF">NCTC10254_00367</name>
</gene>
<evidence type="ECO:0000313" key="2">
    <source>
        <dbReference type="EMBL" id="SPW24003.1"/>
    </source>
</evidence>
<feature type="compositionally biased region" description="Basic residues" evidence="1">
    <location>
        <begin position="55"/>
        <end position="69"/>
    </location>
</feature>
<dbReference type="EMBL" id="UARK01000001">
    <property type="protein sequence ID" value="SPW24003.1"/>
    <property type="molecule type" value="Genomic_DNA"/>
</dbReference>